<keyword evidence="3" id="KW-1003">Cell membrane</keyword>
<dbReference type="Gene3D" id="1.20.1740.10">
    <property type="entry name" value="Amino acid/polyamine transporter I"/>
    <property type="match status" value="1"/>
</dbReference>
<dbReference type="PANTHER" id="PTHR32195">
    <property type="entry name" value="OS07G0662800 PROTEIN"/>
    <property type="match status" value="1"/>
</dbReference>
<feature type="transmembrane region" description="Helical" evidence="8">
    <location>
        <begin position="52"/>
        <end position="76"/>
    </location>
</feature>
<feature type="transmembrane region" description="Helical" evidence="8">
    <location>
        <begin position="344"/>
        <end position="365"/>
    </location>
</feature>
<evidence type="ECO:0000313" key="10">
    <source>
        <dbReference type="Proteomes" id="UP000259497"/>
    </source>
</evidence>
<organism evidence="9 10">
    <name type="scientific">Klebsiella pneumoniae</name>
    <dbReference type="NCBI Taxonomy" id="573"/>
    <lineage>
        <taxon>Bacteria</taxon>
        <taxon>Pseudomonadati</taxon>
        <taxon>Pseudomonadota</taxon>
        <taxon>Gammaproteobacteria</taxon>
        <taxon>Enterobacterales</taxon>
        <taxon>Enterobacteriaceae</taxon>
        <taxon>Klebsiella/Raoultella group</taxon>
        <taxon>Klebsiella</taxon>
        <taxon>Klebsiella pneumoniae complex</taxon>
    </lineage>
</organism>
<feature type="transmembrane region" description="Helical" evidence="8">
    <location>
        <begin position="222"/>
        <end position="243"/>
    </location>
</feature>
<keyword evidence="5 8" id="KW-0812">Transmembrane</keyword>
<dbReference type="EMBL" id="UIXM01000028">
    <property type="protein sequence ID" value="SVS29449.1"/>
    <property type="molecule type" value="Genomic_DNA"/>
</dbReference>
<dbReference type="GO" id="GO:0005886">
    <property type="term" value="C:plasma membrane"/>
    <property type="evidence" value="ECO:0007669"/>
    <property type="project" value="UniProtKB-SubCell"/>
</dbReference>
<feature type="transmembrane region" description="Helical" evidence="8">
    <location>
        <begin position="82"/>
        <end position="103"/>
    </location>
</feature>
<comment type="subcellular location">
    <subcellularLocation>
        <location evidence="1">Cell inner membrane</location>
        <topology evidence="1">Multi-pass membrane protein</topology>
    </subcellularLocation>
</comment>
<reference evidence="9 10" key="1">
    <citation type="submission" date="2018-08" db="EMBL/GenBank/DDBJ databases">
        <authorList>
            <consortium name="Pathogen Informatics"/>
        </authorList>
    </citation>
    <scope>NUCLEOTIDE SEQUENCE [LARGE SCALE GENOMIC DNA]</scope>
    <source>
        <strain evidence="9 10">EuSCAPE_GR114</strain>
    </source>
</reference>
<keyword evidence="4" id="KW-0997">Cell inner membrane</keyword>
<feature type="transmembrane region" description="Helical" evidence="8">
    <location>
        <begin position="154"/>
        <end position="179"/>
    </location>
</feature>
<sequence>MFSMIVLRMKAYPQHSTGKEGVTISLSIMSENSTFSPVLTGRERTAVPAKSLSFVEGVSMIVGTNIGAGVLSIAYASSKAGFLPLLFWLVLVGSLTTVTMLYVAESTLRTRKHLQLSGLSKRYVGGFGALMMFLSVCVNSVGALTAYMTGSGKLLHSLFGISPALGSVLFFVPAAGVLYLGLKAIGRGEKFISIGMVVMISVLVIATLLKETTRVGYLLDGNWLYMVPVFNVVAFCFSAQYIVPEMARGFADKPEKLPKAIMVGMALTFTLLALVPLSVISLNGLDNISDVATISWGRALGEWAFFSANLFALCAMLTSYWGLGGSFLTNIFDQFRLGNDEQPARRLMVLLVVAIPPFVLAYSGMVSFVNALYFAGVFSGVILSIMPILMLKGARQRGDLTPGWTCPAWMTHPLIQCFIVLLYLCSAAYAIASAVGYLPAGW</sequence>
<keyword evidence="2" id="KW-0813">Transport</keyword>
<dbReference type="Pfam" id="PF03222">
    <property type="entry name" value="Trp_Tyr_perm"/>
    <property type="match status" value="1"/>
</dbReference>
<evidence type="ECO:0000313" key="9">
    <source>
        <dbReference type="EMBL" id="SVS29449.1"/>
    </source>
</evidence>
<evidence type="ECO:0000256" key="8">
    <source>
        <dbReference type="SAM" id="Phobius"/>
    </source>
</evidence>
<evidence type="ECO:0000256" key="7">
    <source>
        <dbReference type="ARBA" id="ARBA00023136"/>
    </source>
</evidence>
<evidence type="ECO:0000256" key="1">
    <source>
        <dbReference type="ARBA" id="ARBA00004429"/>
    </source>
</evidence>
<dbReference type="Proteomes" id="UP000259497">
    <property type="component" value="Unassembled WGS sequence"/>
</dbReference>
<name>A0ABD7NVL6_KLEPN</name>
<dbReference type="InterPro" id="IPR018227">
    <property type="entry name" value="Amino_acid_transport_2"/>
</dbReference>
<gene>
    <name evidence="9" type="primary">tyrP_2</name>
    <name evidence="9" type="ORF">SAMEA3649733_05206</name>
</gene>
<feature type="transmembrane region" description="Helical" evidence="8">
    <location>
        <begin position="123"/>
        <end position="148"/>
    </location>
</feature>
<feature type="transmembrane region" description="Helical" evidence="8">
    <location>
        <begin position="371"/>
        <end position="391"/>
    </location>
</feature>
<evidence type="ECO:0000256" key="5">
    <source>
        <dbReference type="ARBA" id="ARBA00022692"/>
    </source>
</evidence>
<evidence type="ECO:0000256" key="2">
    <source>
        <dbReference type="ARBA" id="ARBA00022448"/>
    </source>
</evidence>
<accession>A0ABD7NVL6</accession>
<evidence type="ECO:0000256" key="4">
    <source>
        <dbReference type="ARBA" id="ARBA00022519"/>
    </source>
</evidence>
<keyword evidence="7 8" id="KW-0472">Membrane</keyword>
<evidence type="ECO:0000256" key="3">
    <source>
        <dbReference type="ARBA" id="ARBA00022475"/>
    </source>
</evidence>
<dbReference type="AlphaFoldDB" id="A0ABD7NVL6"/>
<protein>
    <submittedName>
        <fullName evidence="9">Tyrosine-specific transporter</fullName>
    </submittedName>
</protein>
<evidence type="ECO:0000256" key="6">
    <source>
        <dbReference type="ARBA" id="ARBA00022989"/>
    </source>
</evidence>
<proteinExistence type="predicted"/>
<feature type="transmembrane region" description="Helical" evidence="8">
    <location>
        <begin position="263"/>
        <end position="283"/>
    </location>
</feature>
<dbReference type="PANTHER" id="PTHR32195:SF26">
    <property type="entry name" value="TRYPTOPHAN OR TYROSINE TRANSPORTER PROTEIN"/>
    <property type="match status" value="1"/>
</dbReference>
<comment type="caution">
    <text evidence="9">The sequence shown here is derived from an EMBL/GenBank/DDBJ whole genome shotgun (WGS) entry which is preliminary data.</text>
</comment>
<feature type="transmembrane region" description="Helical" evidence="8">
    <location>
        <begin position="191"/>
        <end position="210"/>
    </location>
</feature>
<feature type="transmembrane region" description="Helical" evidence="8">
    <location>
        <begin position="303"/>
        <end position="323"/>
    </location>
</feature>
<feature type="transmembrane region" description="Helical" evidence="8">
    <location>
        <begin position="418"/>
        <end position="440"/>
    </location>
</feature>
<keyword evidence="6 8" id="KW-1133">Transmembrane helix</keyword>